<dbReference type="AlphaFoldDB" id="A0AAE0YWM7"/>
<reference evidence="1" key="1">
    <citation type="journal article" date="2023" name="G3 (Bethesda)">
        <title>A reference genome for the long-term kleptoplast-retaining sea slug Elysia crispata morphotype clarki.</title>
        <authorList>
            <person name="Eastman K.E."/>
            <person name="Pendleton A.L."/>
            <person name="Shaikh M.A."/>
            <person name="Suttiyut T."/>
            <person name="Ogas R."/>
            <person name="Tomko P."/>
            <person name="Gavelis G."/>
            <person name="Widhalm J.R."/>
            <person name="Wisecaver J.H."/>
        </authorList>
    </citation>
    <scope>NUCLEOTIDE SEQUENCE</scope>
    <source>
        <strain evidence="1">ECLA1</strain>
    </source>
</reference>
<comment type="caution">
    <text evidence="1">The sequence shown here is derived from an EMBL/GenBank/DDBJ whole genome shotgun (WGS) entry which is preliminary data.</text>
</comment>
<keyword evidence="2" id="KW-1185">Reference proteome</keyword>
<dbReference type="EMBL" id="JAWDGP010005256">
    <property type="protein sequence ID" value="KAK3758644.1"/>
    <property type="molecule type" value="Genomic_DNA"/>
</dbReference>
<proteinExistence type="predicted"/>
<protein>
    <submittedName>
        <fullName evidence="1">Uncharacterized protein</fullName>
    </submittedName>
</protein>
<sequence>MEHVINILEVKQRTRGSTTKTEKECSETIFGLERWDPDVTEHSTIGNPADYVAKAPETKRTNGSEIRSPINHLALKRF</sequence>
<accession>A0AAE0YWM7</accession>
<evidence type="ECO:0000313" key="1">
    <source>
        <dbReference type="EMBL" id="KAK3758644.1"/>
    </source>
</evidence>
<evidence type="ECO:0000313" key="2">
    <source>
        <dbReference type="Proteomes" id="UP001283361"/>
    </source>
</evidence>
<name>A0AAE0YWM7_9GAST</name>
<dbReference type="Proteomes" id="UP001283361">
    <property type="component" value="Unassembled WGS sequence"/>
</dbReference>
<organism evidence="1 2">
    <name type="scientific">Elysia crispata</name>
    <name type="common">lettuce slug</name>
    <dbReference type="NCBI Taxonomy" id="231223"/>
    <lineage>
        <taxon>Eukaryota</taxon>
        <taxon>Metazoa</taxon>
        <taxon>Spiralia</taxon>
        <taxon>Lophotrochozoa</taxon>
        <taxon>Mollusca</taxon>
        <taxon>Gastropoda</taxon>
        <taxon>Heterobranchia</taxon>
        <taxon>Euthyneura</taxon>
        <taxon>Panpulmonata</taxon>
        <taxon>Sacoglossa</taxon>
        <taxon>Placobranchoidea</taxon>
        <taxon>Plakobranchidae</taxon>
        <taxon>Elysia</taxon>
    </lineage>
</organism>
<gene>
    <name evidence="1" type="ORF">RRG08_019552</name>
</gene>